<dbReference type="EMBL" id="BAAAQT010000008">
    <property type="protein sequence ID" value="GAA2175815.1"/>
    <property type="molecule type" value="Genomic_DNA"/>
</dbReference>
<gene>
    <name evidence="1" type="ORF">GCM10009846_27160</name>
</gene>
<sequence length="145" mass="15664">MPADLRFRTVWQVDAEPEVVRAALVDVGAYPSWWSSVLEVEGDEGADRTVALRGPLPAPLRIRVSGLDASDGVVAARLHGDVLGWCSWHLSTAPAGGTRAVMQQHVMLQRRSLRALVRVAPRRLRSSHAALMRAGEAGLRSLLAG</sequence>
<dbReference type="RefSeq" id="WP_344344539.1">
    <property type="nucleotide sequence ID" value="NZ_BAAAQT010000008.1"/>
</dbReference>
<evidence type="ECO:0000313" key="1">
    <source>
        <dbReference type="EMBL" id="GAA2175815.1"/>
    </source>
</evidence>
<dbReference type="InterPro" id="IPR019587">
    <property type="entry name" value="Polyketide_cyclase/dehydratase"/>
</dbReference>
<protein>
    <recommendedName>
        <fullName evidence="3">Polyketide cyclase</fullName>
    </recommendedName>
</protein>
<accession>A0ABP5MME3</accession>
<reference evidence="2" key="1">
    <citation type="journal article" date="2019" name="Int. J. Syst. Evol. Microbiol.">
        <title>The Global Catalogue of Microorganisms (GCM) 10K type strain sequencing project: providing services to taxonomists for standard genome sequencing and annotation.</title>
        <authorList>
            <consortium name="The Broad Institute Genomics Platform"/>
            <consortium name="The Broad Institute Genome Sequencing Center for Infectious Disease"/>
            <person name="Wu L."/>
            <person name="Ma J."/>
        </authorList>
    </citation>
    <scope>NUCLEOTIDE SEQUENCE [LARGE SCALE GENOMIC DNA]</scope>
    <source>
        <strain evidence="2">JCM 16026</strain>
    </source>
</reference>
<dbReference type="Gene3D" id="3.30.530.20">
    <property type="match status" value="1"/>
</dbReference>
<dbReference type="Proteomes" id="UP001501599">
    <property type="component" value="Unassembled WGS sequence"/>
</dbReference>
<proteinExistence type="predicted"/>
<comment type="caution">
    <text evidence="1">The sequence shown here is derived from an EMBL/GenBank/DDBJ whole genome shotgun (WGS) entry which is preliminary data.</text>
</comment>
<evidence type="ECO:0008006" key="3">
    <source>
        <dbReference type="Google" id="ProtNLM"/>
    </source>
</evidence>
<dbReference type="InterPro" id="IPR023393">
    <property type="entry name" value="START-like_dom_sf"/>
</dbReference>
<name>A0ABP5MME3_9MICO</name>
<evidence type="ECO:0000313" key="2">
    <source>
        <dbReference type="Proteomes" id="UP001501599"/>
    </source>
</evidence>
<organism evidence="1 2">
    <name type="scientific">Agrococcus versicolor</name>
    <dbReference type="NCBI Taxonomy" id="501482"/>
    <lineage>
        <taxon>Bacteria</taxon>
        <taxon>Bacillati</taxon>
        <taxon>Actinomycetota</taxon>
        <taxon>Actinomycetes</taxon>
        <taxon>Micrococcales</taxon>
        <taxon>Microbacteriaceae</taxon>
        <taxon>Agrococcus</taxon>
    </lineage>
</organism>
<dbReference type="SUPFAM" id="SSF55961">
    <property type="entry name" value="Bet v1-like"/>
    <property type="match status" value="1"/>
</dbReference>
<keyword evidence="2" id="KW-1185">Reference proteome</keyword>
<dbReference type="Pfam" id="PF10604">
    <property type="entry name" value="Polyketide_cyc2"/>
    <property type="match status" value="1"/>
</dbReference>